<dbReference type="SUPFAM" id="SSF56112">
    <property type="entry name" value="Protein kinase-like (PK-like)"/>
    <property type="match status" value="1"/>
</dbReference>
<evidence type="ECO:0000256" key="11">
    <source>
        <dbReference type="ARBA" id="ARBA00048679"/>
    </source>
</evidence>
<reference evidence="15" key="1">
    <citation type="journal article" date="2023" name="Proc. Natl. Acad. Sci. U.S.A.">
        <title>Genomic and structural basis for evolution of tropane alkaloid biosynthesis.</title>
        <authorList>
            <person name="Wanga Y.-J."/>
            <person name="Taina T."/>
            <person name="Yua J.-Y."/>
            <person name="Lia J."/>
            <person name="Xua B."/>
            <person name="Chenc J."/>
            <person name="D'Auriad J.C."/>
            <person name="Huanga J.-P."/>
            <person name="Huanga S.-X."/>
        </authorList>
    </citation>
    <scope>NUCLEOTIDE SEQUENCE [LARGE SCALE GENOMIC DNA]</scope>
    <source>
        <strain evidence="15">cv. KIB-2019</strain>
    </source>
</reference>
<dbReference type="InterPro" id="IPR011009">
    <property type="entry name" value="Kinase-like_dom_sf"/>
</dbReference>
<keyword evidence="3" id="KW-0808">Transferase</keyword>
<evidence type="ECO:0000313" key="14">
    <source>
        <dbReference type="EMBL" id="KAJ8531573.1"/>
    </source>
</evidence>
<dbReference type="GO" id="GO:0005524">
    <property type="term" value="F:ATP binding"/>
    <property type="evidence" value="ECO:0007669"/>
    <property type="project" value="UniProtKB-KW"/>
</dbReference>
<dbReference type="OrthoDB" id="1934880at2759"/>
<evidence type="ECO:0000256" key="5">
    <source>
        <dbReference type="ARBA" id="ARBA00022741"/>
    </source>
</evidence>
<keyword evidence="15" id="KW-1185">Reference proteome</keyword>
<name>A0A9Q1LC85_9SOLA</name>
<keyword evidence="2" id="KW-0723">Serine/threonine-protein kinase</keyword>
<dbReference type="PANTHER" id="PTHR32444:SF250">
    <property type="entry name" value="NON-SPECIFIC SERINE_THREONINE PROTEIN KINASE"/>
    <property type="match status" value="1"/>
</dbReference>
<keyword evidence="5" id="KW-0547">Nucleotide-binding</keyword>
<evidence type="ECO:0000259" key="13">
    <source>
        <dbReference type="PROSITE" id="PS50011"/>
    </source>
</evidence>
<dbReference type="GO" id="GO:0048544">
    <property type="term" value="P:recognition of pollen"/>
    <property type="evidence" value="ECO:0007669"/>
    <property type="project" value="InterPro"/>
</dbReference>
<dbReference type="EC" id="2.7.11.1" evidence="1"/>
<comment type="catalytic activity">
    <reaction evidence="10">
        <text>L-threonyl-[protein] + ATP = O-phospho-L-threonyl-[protein] + ADP + H(+)</text>
        <dbReference type="Rhea" id="RHEA:46608"/>
        <dbReference type="Rhea" id="RHEA-COMP:11060"/>
        <dbReference type="Rhea" id="RHEA-COMP:11605"/>
        <dbReference type="ChEBI" id="CHEBI:15378"/>
        <dbReference type="ChEBI" id="CHEBI:30013"/>
        <dbReference type="ChEBI" id="CHEBI:30616"/>
        <dbReference type="ChEBI" id="CHEBI:61977"/>
        <dbReference type="ChEBI" id="CHEBI:456216"/>
        <dbReference type="EC" id="2.7.11.1"/>
    </reaction>
</comment>
<dbReference type="InterPro" id="IPR000858">
    <property type="entry name" value="S_locus_glycoprot_dom"/>
</dbReference>
<evidence type="ECO:0000256" key="8">
    <source>
        <dbReference type="ARBA" id="ARBA00023157"/>
    </source>
</evidence>
<evidence type="ECO:0000256" key="9">
    <source>
        <dbReference type="ARBA" id="ARBA00023180"/>
    </source>
</evidence>
<dbReference type="Pfam" id="PF07714">
    <property type="entry name" value="PK_Tyr_Ser-Thr"/>
    <property type="match status" value="1"/>
</dbReference>
<dbReference type="InterPro" id="IPR000719">
    <property type="entry name" value="Prot_kinase_dom"/>
</dbReference>
<dbReference type="PROSITE" id="PS50011">
    <property type="entry name" value="PROTEIN_KINASE_DOM"/>
    <property type="match status" value="1"/>
</dbReference>
<evidence type="ECO:0000313" key="15">
    <source>
        <dbReference type="Proteomes" id="UP001152561"/>
    </source>
</evidence>
<feature type="domain" description="Protein kinase" evidence="13">
    <location>
        <begin position="294"/>
        <end position="447"/>
    </location>
</feature>
<dbReference type="Gene3D" id="3.30.200.20">
    <property type="entry name" value="Phosphorylase Kinase, domain 1"/>
    <property type="match status" value="1"/>
</dbReference>
<feature type="transmembrane region" description="Helical" evidence="12">
    <location>
        <begin position="216"/>
        <end position="237"/>
    </location>
</feature>
<evidence type="ECO:0000256" key="3">
    <source>
        <dbReference type="ARBA" id="ARBA00022679"/>
    </source>
</evidence>
<keyword evidence="12" id="KW-0812">Transmembrane</keyword>
<dbReference type="CDD" id="cd00054">
    <property type="entry name" value="EGF_CA"/>
    <property type="match status" value="1"/>
</dbReference>
<proteinExistence type="predicted"/>
<dbReference type="EMBL" id="JAJAGQ010000021">
    <property type="protein sequence ID" value="KAJ8531573.1"/>
    <property type="molecule type" value="Genomic_DNA"/>
</dbReference>
<accession>A0A9Q1LC85</accession>
<keyword evidence="9" id="KW-0325">Glycoprotein</keyword>
<dbReference type="InterPro" id="IPR001245">
    <property type="entry name" value="Ser-Thr/Tyr_kinase_cat_dom"/>
</dbReference>
<evidence type="ECO:0000256" key="10">
    <source>
        <dbReference type="ARBA" id="ARBA00047899"/>
    </source>
</evidence>
<gene>
    <name evidence="14" type="ORF">K7X08_027007</name>
</gene>
<keyword evidence="6" id="KW-0418">Kinase</keyword>
<comment type="caution">
    <text evidence="14">The sequence shown here is derived from an EMBL/GenBank/DDBJ whole genome shotgun (WGS) entry which is preliminary data.</text>
</comment>
<dbReference type="AlphaFoldDB" id="A0A9Q1LC85"/>
<evidence type="ECO:0000256" key="12">
    <source>
        <dbReference type="SAM" id="Phobius"/>
    </source>
</evidence>
<dbReference type="Proteomes" id="UP001152561">
    <property type="component" value="Unassembled WGS sequence"/>
</dbReference>
<keyword evidence="4" id="KW-0732">Signal</keyword>
<dbReference type="Pfam" id="PF00954">
    <property type="entry name" value="S_locus_glycop"/>
    <property type="match status" value="1"/>
</dbReference>
<keyword evidence="7" id="KW-0067">ATP-binding</keyword>
<evidence type="ECO:0000256" key="6">
    <source>
        <dbReference type="ARBA" id="ARBA00022777"/>
    </source>
</evidence>
<organism evidence="14 15">
    <name type="scientific">Anisodus acutangulus</name>
    <dbReference type="NCBI Taxonomy" id="402998"/>
    <lineage>
        <taxon>Eukaryota</taxon>
        <taxon>Viridiplantae</taxon>
        <taxon>Streptophyta</taxon>
        <taxon>Embryophyta</taxon>
        <taxon>Tracheophyta</taxon>
        <taxon>Spermatophyta</taxon>
        <taxon>Magnoliopsida</taxon>
        <taxon>eudicotyledons</taxon>
        <taxon>Gunneridae</taxon>
        <taxon>Pentapetalae</taxon>
        <taxon>asterids</taxon>
        <taxon>lamiids</taxon>
        <taxon>Solanales</taxon>
        <taxon>Solanaceae</taxon>
        <taxon>Solanoideae</taxon>
        <taxon>Hyoscyameae</taxon>
        <taxon>Anisodus</taxon>
    </lineage>
</organism>
<evidence type="ECO:0000256" key="4">
    <source>
        <dbReference type="ARBA" id="ARBA00022729"/>
    </source>
</evidence>
<sequence>MPPQGFTWTNYSRPYWRGGPWDGGNFIGIPDDDKGYASGINVTSNKQQESAFLSFNNFNDSDLIIMVLKPSGQLQMMVWVEELNEWKVSWEAPENPCDVYGTCGPNGVCDKNKSPICDCLRGFVPKSTDEWIRGNWTGGCVRRTKLLCEVSTSGIAPKGSKNDKFLQLTYAYPDGINCMVWTSELMDVQQFPYDGVDLFLRVAYSELDEDKRKKKLIIGFTTVSSILILGIFGCILCRWKANQRGLKTSFRLISIKMQGKMSTDNLWEEQALPKDSLELPLLDFTKLATATDNFSEMNKIGAGGFGPVYKGKLEDGQVIAVKRLSSHSGQGIEEFKNEVLLISKLQHRNLVRILAYCVHGKEKLLVYGYMANGSLDTLLFDSKKSHQLPWPKRLNMIQGIVRGLLYLHRDSCLRRLSVERETADFRTMKGISTFLVMHGRYGLEAKD</sequence>
<evidence type="ECO:0000256" key="1">
    <source>
        <dbReference type="ARBA" id="ARBA00012513"/>
    </source>
</evidence>
<keyword evidence="8" id="KW-1015">Disulfide bond</keyword>
<comment type="catalytic activity">
    <reaction evidence="11">
        <text>L-seryl-[protein] + ATP = O-phospho-L-seryl-[protein] + ADP + H(+)</text>
        <dbReference type="Rhea" id="RHEA:17989"/>
        <dbReference type="Rhea" id="RHEA-COMP:9863"/>
        <dbReference type="Rhea" id="RHEA-COMP:11604"/>
        <dbReference type="ChEBI" id="CHEBI:15378"/>
        <dbReference type="ChEBI" id="CHEBI:29999"/>
        <dbReference type="ChEBI" id="CHEBI:30616"/>
        <dbReference type="ChEBI" id="CHEBI:83421"/>
        <dbReference type="ChEBI" id="CHEBI:456216"/>
        <dbReference type="EC" id="2.7.11.1"/>
    </reaction>
</comment>
<keyword evidence="12" id="KW-1133">Transmembrane helix</keyword>
<dbReference type="Gene3D" id="1.10.510.10">
    <property type="entry name" value="Transferase(Phosphotransferase) domain 1"/>
    <property type="match status" value="1"/>
</dbReference>
<dbReference type="PANTHER" id="PTHR32444">
    <property type="entry name" value="BULB-TYPE LECTIN DOMAIN-CONTAINING PROTEIN"/>
    <property type="match status" value="1"/>
</dbReference>
<evidence type="ECO:0000256" key="2">
    <source>
        <dbReference type="ARBA" id="ARBA00022527"/>
    </source>
</evidence>
<keyword evidence="12" id="KW-0472">Membrane</keyword>
<dbReference type="GO" id="GO:0004674">
    <property type="term" value="F:protein serine/threonine kinase activity"/>
    <property type="evidence" value="ECO:0007669"/>
    <property type="project" value="UniProtKB-KW"/>
</dbReference>
<evidence type="ECO:0000256" key="7">
    <source>
        <dbReference type="ARBA" id="ARBA00022840"/>
    </source>
</evidence>
<dbReference type="FunFam" id="3.30.200.20:FF:000195">
    <property type="entry name" value="G-type lectin S-receptor-like serine/threonine-protein kinase"/>
    <property type="match status" value="1"/>
</dbReference>
<protein>
    <recommendedName>
        <fullName evidence="1">non-specific serine/threonine protein kinase</fullName>
        <ecNumber evidence="1">2.7.11.1</ecNumber>
    </recommendedName>
</protein>